<reference evidence="2 3" key="1">
    <citation type="journal article" date="2011" name="PLoS Pathog.">
        <title>Endophytic Life Strategies Decoded by Genome and Transcriptome Analyses of the Mutualistic Root Symbiont Piriformospora indica.</title>
        <authorList>
            <person name="Zuccaro A."/>
            <person name="Lahrmann U."/>
            <person name="Guldener U."/>
            <person name="Langen G."/>
            <person name="Pfiffi S."/>
            <person name="Biedenkopf D."/>
            <person name="Wong P."/>
            <person name="Samans B."/>
            <person name="Grimm C."/>
            <person name="Basiewicz M."/>
            <person name="Murat C."/>
            <person name="Martin F."/>
            <person name="Kogel K.H."/>
        </authorList>
    </citation>
    <scope>NUCLEOTIDE SEQUENCE [LARGE SCALE GENOMIC DNA]</scope>
    <source>
        <strain evidence="2 3">DSM 11827</strain>
    </source>
</reference>
<dbReference type="AlphaFoldDB" id="G4TX36"/>
<dbReference type="InParanoid" id="G4TX36"/>
<accession>G4TX36</accession>
<comment type="caution">
    <text evidence="2">The sequence shown here is derived from an EMBL/GenBank/DDBJ whole genome shotgun (WGS) entry which is preliminary data.</text>
</comment>
<proteinExistence type="predicted"/>
<organism evidence="2 3">
    <name type="scientific">Serendipita indica (strain DSM 11827)</name>
    <name type="common">Root endophyte fungus</name>
    <name type="synonym">Piriformospora indica</name>
    <dbReference type="NCBI Taxonomy" id="1109443"/>
    <lineage>
        <taxon>Eukaryota</taxon>
        <taxon>Fungi</taxon>
        <taxon>Dikarya</taxon>
        <taxon>Basidiomycota</taxon>
        <taxon>Agaricomycotina</taxon>
        <taxon>Agaricomycetes</taxon>
        <taxon>Sebacinales</taxon>
        <taxon>Serendipitaceae</taxon>
        <taxon>Serendipita</taxon>
    </lineage>
</organism>
<name>G4TX36_SERID</name>
<dbReference type="HOGENOM" id="CLU_1687362_0_0_1"/>
<evidence type="ECO:0000313" key="2">
    <source>
        <dbReference type="EMBL" id="CCA75879.1"/>
    </source>
</evidence>
<feature type="compositionally biased region" description="Polar residues" evidence="1">
    <location>
        <begin position="37"/>
        <end position="54"/>
    </location>
</feature>
<keyword evidence="3" id="KW-1185">Reference proteome</keyword>
<feature type="compositionally biased region" description="Basic and acidic residues" evidence="1">
    <location>
        <begin position="1"/>
        <end position="19"/>
    </location>
</feature>
<dbReference type="EMBL" id="CAFZ01000543">
    <property type="protein sequence ID" value="CCA75879.1"/>
    <property type="molecule type" value="Genomic_DNA"/>
</dbReference>
<gene>
    <name evidence="2" type="ORF">PIIN_09875</name>
</gene>
<dbReference type="Proteomes" id="UP000007148">
    <property type="component" value="Unassembled WGS sequence"/>
</dbReference>
<evidence type="ECO:0000256" key="1">
    <source>
        <dbReference type="SAM" id="MobiDB-lite"/>
    </source>
</evidence>
<dbReference type="OrthoDB" id="1658288at2759"/>
<evidence type="ECO:0000313" key="3">
    <source>
        <dbReference type="Proteomes" id="UP000007148"/>
    </source>
</evidence>
<protein>
    <submittedName>
        <fullName evidence="2">Uncharacterized protein</fullName>
    </submittedName>
</protein>
<feature type="region of interest" description="Disordered" evidence="1">
    <location>
        <begin position="1"/>
        <end position="71"/>
    </location>
</feature>
<sequence length="156" mass="16811">MKEVFKWTRKGEEKKKQYSDLHSASLDSTSTTVTTVAGESNSAAASSITDTNSAHEGAPASELTRVPERIRGSKTENDLGFLELAIGTDDSIVDIVAIHGLDGHRGATWTAEDGSETSCQPTYPSQNFVSTKTIYQHANNIIPAFTRVRKGAPRDA</sequence>